<proteinExistence type="predicted"/>
<gene>
    <name evidence="1" type="ORF">Tci_031488</name>
</gene>
<comment type="caution">
    <text evidence="1">The sequence shown here is derived from an EMBL/GenBank/DDBJ whole genome shotgun (WGS) entry which is preliminary data.</text>
</comment>
<dbReference type="EMBL" id="BKCJ010004184">
    <property type="protein sequence ID" value="GEU59510.1"/>
    <property type="molecule type" value="Genomic_DNA"/>
</dbReference>
<accession>A0A6L2LEF7</accession>
<reference evidence="1" key="1">
    <citation type="journal article" date="2019" name="Sci. Rep.">
        <title>Draft genome of Tanacetum cinerariifolium, the natural source of mosquito coil.</title>
        <authorList>
            <person name="Yamashiro T."/>
            <person name="Shiraishi A."/>
            <person name="Satake H."/>
            <person name="Nakayama K."/>
        </authorList>
    </citation>
    <scope>NUCLEOTIDE SEQUENCE</scope>
</reference>
<protein>
    <submittedName>
        <fullName evidence="1">Uncharacterized protein</fullName>
    </submittedName>
</protein>
<name>A0A6L2LEF7_TANCI</name>
<organism evidence="1">
    <name type="scientific">Tanacetum cinerariifolium</name>
    <name type="common">Dalmatian daisy</name>
    <name type="synonym">Chrysanthemum cinerariifolium</name>
    <dbReference type="NCBI Taxonomy" id="118510"/>
    <lineage>
        <taxon>Eukaryota</taxon>
        <taxon>Viridiplantae</taxon>
        <taxon>Streptophyta</taxon>
        <taxon>Embryophyta</taxon>
        <taxon>Tracheophyta</taxon>
        <taxon>Spermatophyta</taxon>
        <taxon>Magnoliopsida</taxon>
        <taxon>eudicotyledons</taxon>
        <taxon>Gunneridae</taxon>
        <taxon>Pentapetalae</taxon>
        <taxon>asterids</taxon>
        <taxon>campanulids</taxon>
        <taxon>Asterales</taxon>
        <taxon>Asteraceae</taxon>
        <taxon>Asteroideae</taxon>
        <taxon>Anthemideae</taxon>
        <taxon>Anthemidinae</taxon>
        <taxon>Tanacetum</taxon>
    </lineage>
</organism>
<dbReference type="AlphaFoldDB" id="A0A6L2LEF7"/>
<sequence length="89" mass="10299">MMGTTMGTIRLTIHGDPDRYRTAIGNARTRSKIAKVLAIPFFRVSIKGDKRRQGRLDMMFMIFHARFISCYEMHGFLLLGEDMWEGRGD</sequence>
<evidence type="ECO:0000313" key="1">
    <source>
        <dbReference type="EMBL" id="GEU59510.1"/>
    </source>
</evidence>